<dbReference type="STRING" id="483913.AN935_12605"/>
<evidence type="ECO:0000256" key="2">
    <source>
        <dbReference type="ARBA" id="ARBA00022490"/>
    </source>
</evidence>
<dbReference type="Pfam" id="PF06325">
    <property type="entry name" value="PrmA"/>
    <property type="match status" value="1"/>
</dbReference>
<keyword evidence="5 6" id="KW-0949">S-adenosyl-L-methionine</keyword>
<dbReference type="EMBL" id="JXBC01000003">
    <property type="protein sequence ID" value="KIU11725.1"/>
    <property type="molecule type" value="Genomic_DNA"/>
</dbReference>
<keyword evidence="4 6" id="KW-0808">Transferase</keyword>
<dbReference type="RefSeq" id="WP_004398884.1">
    <property type="nucleotide sequence ID" value="NZ_AP024621.1"/>
</dbReference>
<dbReference type="HAMAP" id="MF_00735">
    <property type="entry name" value="Methyltr_PrmA"/>
    <property type="match status" value="1"/>
</dbReference>
<dbReference type="Proteomes" id="UP000032247">
    <property type="component" value="Unassembled WGS sequence"/>
</dbReference>
<dbReference type="PANTHER" id="PTHR43648:SF1">
    <property type="entry name" value="ELECTRON TRANSFER FLAVOPROTEIN BETA SUBUNIT LYSINE METHYLTRANSFERASE"/>
    <property type="match status" value="1"/>
</dbReference>
<accession>A0A086DNH4</accession>
<dbReference type="EC" id="2.1.1.-" evidence="6"/>
<reference evidence="12" key="5">
    <citation type="submission" date="2023-05" db="EMBL/GenBank/DDBJ databases">
        <title>Complete genome sequence of Bacillus subtilis SRCM117797 isolated from Soybean paste.</title>
        <authorList>
            <person name="Abraha H.B."/>
            <person name="Kim K.-P."/>
            <person name="Ryu M.-S."/>
            <person name="Jeong D.-Y."/>
        </authorList>
    </citation>
    <scope>NUCLEOTIDE SEQUENCE</scope>
    <source>
        <strain evidence="12">SRCM117797</strain>
    </source>
</reference>
<evidence type="ECO:0000313" key="9">
    <source>
        <dbReference type="EMBL" id="KZD91800.1"/>
    </source>
</evidence>
<proteinExistence type="inferred from homology"/>
<dbReference type="PANTHER" id="PTHR43648">
    <property type="entry name" value="ELECTRON TRANSFER FLAVOPROTEIN BETA SUBUNIT LYSINE METHYLTRANSFERASE"/>
    <property type="match status" value="1"/>
</dbReference>
<feature type="binding site" evidence="6">
    <location>
        <position position="162"/>
    </location>
    <ligand>
        <name>S-adenosyl-L-methionine</name>
        <dbReference type="ChEBI" id="CHEBI:59789"/>
    </ligand>
</feature>
<dbReference type="Proteomes" id="UP000076442">
    <property type="component" value="Unassembled WGS sequence"/>
</dbReference>
<dbReference type="GO" id="GO:0032259">
    <property type="term" value="P:methylation"/>
    <property type="evidence" value="ECO:0007669"/>
    <property type="project" value="UniProtKB-KW"/>
</dbReference>
<keyword evidence="7" id="KW-0687">Ribonucleoprotein</keyword>
<keyword evidence="7" id="KW-0689">Ribosomal protein</keyword>
<protein>
    <recommendedName>
        <fullName evidence="6">Ribosomal protein L11 methyltransferase</fullName>
        <shortName evidence="6">L11 Mtase</shortName>
        <ecNumber evidence="6">2.1.1.-</ecNumber>
    </recommendedName>
</protein>
<comment type="function">
    <text evidence="6">Methylates ribosomal protein L11.</text>
</comment>
<reference evidence="8 14" key="2">
    <citation type="submission" date="2015-09" db="EMBL/GenBank/DDBJ databases">
        <title>Spore heat resistance.</title>
        <authorList>
            <person name="Boekhorst J."/>
            <person name="Berendsen E.M."/>
            <person name="Wells-Bennik M.H."/>
            <person name="Kuipers O.P."/>
        </authorList>
    </citation>
    <scope>NUCLEOTIDE SEQUENCE [LARGE SCALE GENOMIC DNA]</scope>
    <source>
        <strain evidence="8 14">B4122</strain>
    </source>
</reference>
<evidence type="ECO:0000313" key="10">
    <source>
        <dbReference type="EMBL" id="MBO3792991.1"/>
    </source>
</evidence>
<dbReference type="GO" id="GO:0005840">
    <property type="term" value="C:ribosome"/>
    <property type="evidence" value="ECO:0007669"/>
    <property type="project" value="UniProtKB-KW"/>
</dbReference>
<evidence type="ECO:0000256" key="3">
    <source>
        <dbReference type="ARBA" id="ARBA00022603"/>
    </source>
</evidence>
<dbReference type="Proteomes" id="UP001229422">
    <property type="component" value="Chromosome"/>
</dbReference>
<dbReference type="OMA" id="MYYEFFF"/>
<dbReference type="PATRIC" id="fig|1423.170.peg.3100"/>
<dbReference type="PIRSF" id="PIRSF000401">
    <property type="entry name" value="RPL11_MTase"/>
    <property type="match status" value="1"/>
</dbReference>
<evidence type="ECO:0000256" key="1">
    <source>
        <dbReference type="ARBA" id="ARBA00009741"/>
    </source>
</evidence>
<keyword evidence="2 6" id="KW-0963">Cytoplasm</keyword>
<dbReference type="GO" id="GO:0008276">
    <property type="term" value="F:protein methyltransferase activity"/>
    <property type="evidence" value="ECO:0007669"/>
    <property type="project" value="UniProtKB-UniRule"/>
</dbReference>
<dbReference type="SUPFAM" id="SSF53335">
    <property type="entry name" value="S-adenosyl-L-methionine-dependent methyltransferases"/>
    <property type="match status" value="1"/>
</dbReference>
<dbReference type="InterPro" id="IPR029063">
    <property type="entry name" value="SAM-dependent_MTases_sf"/>
</dbReference>
<name>A0A086DNH4_BACIU</name>
<dbReference type="Proteomes" id="UP000665181">
    <property type="component" value="Unassembled WGS sequence"/>
</dbReference>
<dbReference type="Gene3D" id="3.40.50.150">
    <property type="entry name" value="Vaccinia Virus protein VP39"/>
    <property type="match status" value="1"/>
</dbReference>
<evidence type="ECO:0000313" key="13">
    <source>
        <dbReference type="Proteomes" id="UP000032247"/>
    </source>
</evidence>
<dbReference type="EMBL" id="CP125292">
    <property type="protein sequence ID" value="WHM22124.1"/>
    <property type="molecule type" value="Genomic_DNA"/>
</dbReference>
<dbReference type="AlphaFoldDB" id="A0A086DNH4"/>
<dbReference type="NCBIfam" id="TIGR00406">
    <property type="entry name" value="prmA"/>
    <property type="match status" value="1"/>
</dbReference>
<evidence type="ECO:0000256" key="6">
    <source>
        <dbReference type="HAMAP-Rule" id="MF_00735"/>
    </source>
</evidence>
<reference evidence="11" key="4">
    <citation type="submission" date="2023-03" db="EMBL/GenBank/DDBJ databases">
        <title>Complete genome sequences of 52 Bacillus and Priestia strains isolated from West-African fermentations and 26 reference strains from the DSMZ collection.</title>
        <authorList>
            <person name="Wiedenbein E.S."/>
            <person name="Canoy T.S."/>
            <person name="Hui Y."/>
            <person name="Parkouda C."/>
            <person name="Dawende C."/>
            <person name="Ametefe E."/>
            <person name="Jespersen L."/>
            <person name="Nielsen D.S."/>
        </authorList>
    </citation>
    <scope>NUCLEOTIDE SEQUENCE</scope>
    <source>
        <strain evidence="11">PRO56</strain>
    </source>
</reference>
<evidence type="ECO:0000313" key="12">
    <source>
        <dbReference type="EMBL" id="WHM22124.1"/>
    </source>
</evidence>
<organism evidence="7 13">
    <name type="scientific">Bacillus subtilis</name>
    <dbReference type="NCBI Taxonomy" id="1423"/>
    <lineage>
        <taxon>Bacteria</taxon>
        <taxon>Bacillati</taxon>
        <taxon>Bacillota</taxon>
        <taxon>Bacilli</taxon>
        <taxon>Bacillales</taxon>
        <taxon>Bacillaceae</taxon>
        <taxon>Bacillus</taxon>
    </lineage>
</organism>
<dbReference type="EMBL" id="LJZV01000026">
    <property type="protein sequence ID" value="KZD88748.1"/>
    <property type="molecule type" value="Genomic_DNA"/>
</dbReference>
<evidence type="ECO:0000256" key="4">
    <source>
        <dbReference type="ARBA" id="ARBA00022679"/>
    </source>
</evidence>
<dbReference type="SMR" id="A0A086DNH4"/>
<evidence type="ECO:0000313" key="8">
    <source>
        <dbReference type="EMBL" id="KZD88748.1"/>
    </source>
</evidence>
<dbReference type="GO" id="GO:0005737">
    <property type="term" value="C:cytoplasm"/>
    <property type="evidence" value="ECO:0007669"/>
    <property type="project" value="UniProtKB-SubCell"/>
</dbReference>
<gene>
    <name evidence="6 10" type="primary">prmA</name>
    <name evidence="9" type="ORF">B4122_2442</name>
    <name evidence="8" type="ORF">B4122_4173</name>
    <name evidence="10" type="ORF">J5227_01350</name>
    <name evidence="11" type="ORF">P5633_10970</name>
    <name evidence="12" type="ORF">QL281_03185</name>
    <name evidence="7" type="ORF">SC09_Contig24orf00812</name>
</gene>
<feature type="binding site" evidence="6">
    <location>
        <position position="183"/>
    </location>
    <ligand>
        <name>S-adenosyl-L-methionine</name>
        <dbReference type="ChEBI" id="CHEBI:59789"/>
    </ligand>
</feature>
<dbReference type="EMBL" id="JAGFPW010000001">
    <property type="protein sequence ID" value="MBO3792991.1"/>
    <property type="molecule type" value="Genomic_DNA"/>
</dbReference>
<comment type="subcellular location">
    <subcellularLocation>
        <location evidence="6">Cytoplasm</location>
    </subcellularLocation>
</comment>
<dbReference type="EMBL" id="LJZV01000012">
    <property type="protein sequence ID" value="KZD91800.1"/>
    <property type="molecule type" value="Genomic_DNA"/>
</dbReference>
<dbReference type="Proteomes" id="UP001214898">
    <property type="component" value="Chromosome"/>
</dbReference>
<dbReference type="EMBL" id="CP120576">
    <property type="protein sequence ID" value="WEY86539.1"/>
    <property type="molecule type" value="Genomic_DNA"/>
</dbReference>
<comment type="similarity">
    <text evidence="1 6">Belongs to the methyltransferase superfamily. PrmA family.</text>
</comment>
<reference evidence="7 13" key="1">
    <citation type="submission" date="2014-12" db="EMBL/GenBank/DDBJ databases">
        <title>Comparative genome analysis of Bacillus coagulans HM-08, Clostridium butyricum HM-68, Bacillus subtilis HM-66 and Bacillus licheniformis BL-09.</title>
        <authorList>
            <person name="Zhang H."/>
        </authorList>
    </citation>
    <scope>NUCLEOTIDE SEQUENCE [LARGE SCALE GENOMIC DNA]</scope>
    <source>
        <strain evidence="7 13">HM-66</strain>
    </source>
</reference>
<comment type="catalytic activity">
    <reaction evidence="6">
        <text>L-lysyl-[protein] + 3 S-adenosyl-L-methionine = N(6),N(6),N(6)-trimethyl-L-lysyl-[protein] + 3 S-adenosyl-L-homocysteine + 3 H(+)</text>
        <dbReference type="Rhea" id="RHEA:54192"/>
        <dbReference type="Rhea" id="RHEA-COMP:9752"/>
        <dbReference type="Rhea" id="RHEA-COMP:13826"/>
        <dbReference type="ChEBI" id="CHEBI:15378"/>
        <dbReference type="ChEBI" id="CHEBI:29969"/>
        <dbReference type="ChEBI" id="CHEBI:57856"/>
        <dbReference type="ChEBI" id="CHEBI:59789"/>
        <dbReference type="ChEBI" id="CHEBI:61961"/>
    </reaction>
</comment>
<evidence type="ECO:0000313" key="14">
    <source>
        <dbReference type="Proteomes" id="UP000076442"/>
    </source>
</evidence>
<sequence>MKWSELSIHTTHEAVEPISNILHEAGASGVVIEDPLDLIKERENVYGEIYQLDPNDYPDEGVIVKAYLPVNSFLGETVDGIKETINNLLLYNIDLGRNHITISEVNEEEWATAWKKYYHPVKISEKFTIVPTWEEYTPVHTDELIIEMDPGMAFGTGTHPTTVLCIQALERFVQKGDKVIDVGTGSGILSIAAAMLEAESVHAYDLDPVAVESARLNLKLNKVSDIAQVKQNNLLDGIEGEHDVIVANILAEVILRFTSQAYSLLKEGGHFITSGIIGHKKQEVKEALEQAGFTIVEILSMEDWVSIIAKK</sequence>
<evidence type="ECO:0000313" key="7">
    <source>
        <dbReference type="EMBL" id="KIU11725.1"/>
    </source>
</evidence>
<evidence type="ECO:0000313" key="11">
    <source>
        <dbReference type="EMBL" id="WEY86539.1"/>
    </source>
</evidence>
<evidence type="ECO:0000256" key="5">
    <source>
        <dbReference type="ARBA" id="ARBA00022691"/>
    </source>
</evidence>
<dbReference type="InterPro" id="IPR050078">
    <property type="entry name" value="Ribosomal_L11_MeTrfase_PrmA"/>
</dbReference>
<reference evidence="10" key="3">
    <citation type="submission" date="2021-03" db="EMBL/GenBank/DDBJ databases">
        <title>Isolation of Bacillus subtilis from fermented food sample.</title>
        <authorList>
            <person name="Lakshmanan V."/>
            <person name="Athira K."/>
            <person name="Rajagopal K."/>
        </authorList>
    </citation>
    <scope>NUCLEOTIDE SEQUENCE</scope>
    <source>
        <strain evidence="10">S1</strain>
    </source>
</reference>
<keyword evidence="3 6" id="KW-0489">Methyltransferase</keyword>
<dbReference type="InterPro" id="IPR004498">
    <property type="entry name" value="Ribosomal_PrmA_MeTrfase"/>
</dbReference>
<dbReference type="CDD" id="cd02440">
    <property type="entry name" value="AdoMet_MTases"/>
    <property type="match status" value="1"/>
</dbReference>
<feature type="binding site" evidence="6">
    <location>
        <position position="205"/>
    </location>
    <ligand>
        <name>S-adenosyl-L-methionine</name>
        <dbReference type="ChEBI" id="CHEBI:59789"/>
    </ligand>
</feature>
<feature type="binding site" evidence="6">
    <location>
        <position position="248"/>
    </location>
    <ligand>
        <name>S-adenosyl-L-methionine</name>
        <dbReference type="ChEBI" id="CHEBI:59789"/>
    </ligand>
</feature>